<gene>
    <name evidence="3" type="ORF">ABID12_003434</name>
</gene>
<feature type="region of interest" description="Disordered" evidence="1">
    <location>
        <begin position="1"/>
        <end position="22"/>
    </location>
</feature>
<evidence type="ECO:0000313" key="4">
    <source>
        <dbReference type="Proteomes" id="UP001549164"/>
    </source>
</evidence>
<dbReference type="SUPFAM" id="SSF52540">
    <property type="entry name" value="P-loop containing nucleoside triphosphate hydrolases"/>
    <property type="match status" value="1"/>
</dbReference>
<dbReference type="RefSeq" id="WP_354435302.1">
    <property type="nucleotide sequence ID" value="NZ_JBEPLY010000013.1"/>
</dbReference>
<reference evidence="3 4" key="1">
    <citation type="submission" date="2024-06" db="EMBL/GenBank/DDBJ databases">
        <title>Genomic Encyclopedia of Type Strains, Phase IV (KMG-IV): sequencing the most valuable type-strain genomes for metagenomic binning, comparative biology and taxonomic classification.</title>
        <authorList>
            <person name="Goeker M."/>
        </authorList>
    </citation>
    <scope>NUCLEOTIDE SEQUENCE [LARGE SCALE GENOMIC DNA]</scope>
    <source>
        <strain evidence="3 4">DSM 28102</strain>
    </source>
</reference>
<dbReference type="Pfam" id="PF07728">
    <property type="entry name" value="AAA_5"/>
    <property type="match status" value="1"/>
</dbReference>
<accession>A0ABV2IEY4</accession>
<dbReference type="InterPro" id="IPR011704">
    <property type="entry name" value="ATPase_dyneun-rel_AAA"/>
</dbReference>
<proteinExistence type="predicted"/>
<dbReference type="Proteomes" id="UP001549164">
    <property type="component" value="Unassembled WGS sequence"/>
</dbReference>
<protein>
    <submittedName>
        <fullName evidence="3">MoxR-like ATPase</fullName>
    </submittedName>
</protein>
<dbReference type="PANTHER" id="PTHR42759">
    <property type="entry name" value="MOXR FAMILY PROTEIN"/>
    <property type="match status" value="1"/>
</dbReference>
<evidence type="ECO:0000259" key="2">
    <source>
        <dbReference type="Pfam" id="PF07728"/>
    </source>
</evidence>
<dbReference type="Gene3D" id="3.40.50.300">
    <property type="entry name" value="P-loop containing nucleotide triphosphate hydrolases"/>
    <property type="match status" value="1"/>
</dbReference>
<dbReference type="InterPro" id="IPR050764">
    <property type="entry name" value="CbbQ/NirQ/NorQ/GpvN"/>
</dbReference>
<comment type="caution">
    <text evidence="3">The sequence shown here is derived from an EMBL/GenBank/DDBJ whole genome shotgun (WGS) entry which is preliminary data.</text>
</comment>
<dbReference type="PANTHER" id="PTHR42759:SF1">
    <property type="entry name" value="MAGNESIUM-CHELATASE SUBUNIT CHLD"/>
    <property type="match status" value="1"/>
</dbReference>
<feature type="domain" description="ATPase dynein-related AAA" evidence="2">
    <location>
        <begin position="89"/>
        <end position="229"/>
    </location>
</feature>
<evidence type="ECO:0000313" key="3">
    <source>
        <dbReference type="EMBL" id="MET3601476.1"/>
    </source>
</evidence>
<dbReference type="InterPro" id="IPR027417">
    <property type="entry name" value="P-loop_NTPase"/>
</dbReference>
<name>A0ABV2IEY4_9HYPH</name>
<keyword evidence="4" id="KW-1185">Reference proteome</keyword>
<organism evidence="3 4">
    <name type="scientific">Martelella mangrovi</name>
    <dbReference type="NCBI Taxonomy" id="1397477"/>
    <lineage>
        <taxon>Bacteria</taxon>
        <taxon>Pseudomonadati</taxon>
        <taxon>Pseudomonadota</taxon>
        <taxon>Alphaproteobacteria</taxon>
        <taxon>Hyphomicrobiales</taxon>
        <taxon>Aurantimonadaceae</taxon>
        <taxon>Martelella</taxon>
    </lineage>
</organism>
<evidence type="ECO:0000256" key="1">
    <source>
        <dbReference type="SAM" id="MobiDB-lite"/>
    </source>
</evidence>
<dbReference type="EMBL" id="JBEPLY010000013">
    <property type="protein sequence ID" value="MET3601476.1"/>
    <property type="molecule type" value="Genomic_DNA"/>
</dbReference>
<sequence>MAEEDVVLTMDENAEDAVLRQPAETLHREELERLAEADSGPRPPGWRLSPKAVRRFVLGDEALGIARKFYGDDALVERAIVSLMGEQGLMLVGEPGTAKSMLGELFSAAISGASDLLIQGSASTSEDTIRYGWNYALLIAEGPSRRALVPSPVMQAMEAGQIVRVEEITRCPPEIQDGLISILSEKTIAIAELGRQTAVRAAPGFNVIGTANLRDRGVNEMSSAIKRRFNFETVLPIADRGFERELIGQRVAARLVGQGVEPRLSDDVLDVLVAVFSDLRSGKTAEGVALDKPTAVMSTAEAVNVAHSASLEAAYLSDGQVTGAHMARQMAGVVLKDDEADIRKFQSYVDHVVKDRARSSKAWREFYEIAHTIGRQGERQGGSR</sequence>